<feature type="region of interest" description="Disordered" evidence="2">
    <location>
        <begin position="292"/>
        <end position="321"/>
    </location>
</feature>
<feature type="compositionally biased region" description="Basic and acidic residues" evidence="2">
    <location>
        <begin position="307"/>
        <end position="318"/>
    </location>
</feature>
<accession>A0ABU7E4Q1</accession>
<dbReference type="Proteomes" id="UP001352852">
    <property type="component" value="Unassembled WGS sequence"/>
</dbReference>
<name>A0ABU7E4Q1_9TELE</name>
<protein>
    <submittedName>
        <fullName evidence="3">Uncharacterized protein</fullName>
    </submittedName>
</protein>
<sequence length="333" mass="37508">MSRKRTPSFLETKRSPELYCAFMDLAGTTNRDDDDCMELEREEELLCSVSDITEHLKRNIAVVLETAQAEIQRVVSIRIQVLNMELREKNKEIEKLKAKLETVQRDGRDGLTTVELSTEPGCMKFPFNPGSKHTSVDSRRAKSVIPEVKRENIDAICDYLMKDKNSKGCGEMDAELVSQARGEKEVEEEPEMHSLNLWSDNRVDASGPVRGDPDSTSDYIFSMPPIGSKRMYDYEWAAPGACSSDLKDLKQSECENTRASVLEDDGNVEELSRMEGGGQKQTQVCFPHVQLSECSSKPQSPPGMERSSLEDNSDRPEAGAEQTWITNNYLFKC</sequence>
<dbReference type="EMBL" id="JAHUTJ010044431">
    <property type="protein sequence ID" value="MED6281981.1"/>
    <property type="molecule type" value="Genomic_DNA"/>
</dbReference>
<evidence type="ECO:0000256" key="1">
    <source>
        <dbReference type="SAM" id="Coils"/>
    </source>
</evidence>
<gene>
    <name evidence="3" type="ORF">CHARACLAT_027372</name>
</gene>
<keyword evidence="4" id="KW-1185">Reference proteome</keyword>
<comment type="caution">
    <text evidence="3">The sequence shown here is derived from an EMBL/GenBank/DDBJ whole genome shotgun (WGS) entry which is preliminary data.</text>
</comment>
<evidence type="ECO:0000313" key="3">
    <source>
        <dbReference type="EMBL" id="MED6281981.1"/>
    </source>
</evidence>
<organism evidence="3 4">
    <name type="scientific">Characodon lateralis</name>
    <dbReference type="NCBI Taxonomy" id="208331"/>
    <lineage>
        <taxon>Eukaryota</taxon>
        <taxon>Metazoa</taxon>
        <taxon>Chordata</taxon>
        <taxon>Craniata</taxon>
        <taxon>Vertebrata</taxon>
        <taxon>Euteleostomi</taxon>
        <taxon>Actinopterygii</taxon>
        <taxon>Neopterygii</taxon>
        <taxon>Teleostei</taxon>
        <taxon>Neoteleostei</taxon>
        <taxon>Acanthomorphata</taxon>
        <taxon>Ovalentaria</taxon>
        <taxon>Atherinomorphae</taxon>
        <taxon>Cyprinodontiformes</taxon>
        <taxon>Goodeidae</taxon>
        <taxon>Characodon</taxon>
    </lineage>
</organism>
<feature type="coiled-coil region" evidence="1">
    <location>
        <begin position="79"/>
        <end position="106"/>
    </location>
</feature>
<proteinExistence type="predicted"/>
<evidence type="ECO:0000256" key="2">
    <source>
        <dbReference type="SAM" id="MobiDB-lite"/>
    </source>
</evidence>
<evidence type="ECO:0000313" key="4">
    <source>
        <dbReference type="Proteomes" id="UP001352852"/>
    </source>
</evidence>
<keyword evidence="1" id="KW-0175">Coiled coil</keyword>
<reference evidence="3 4" key="1">
    <citation type="submission" date="2021-06" db="EMBL/GenBank/DDBJ databases">
        <authorList>
            <person name="Palmer J.M."/>
        </authorList>
    </citation>
    <scope>NUCLEOTIDE SEQUENCE [LARGE SCALE GENOMIC DNA]</scope>
    <source>
        <strain evidence="3 4">CL_MEX2019</strain>
        <tissue evidence="3">Muscle</tissue>
    </source>
</reference>